<reference evidence="2 3" key="1">
    <citation type="journal article" date="2019" name="Nat. Plants">
        <title>Genome sequencing of Musa balbisiana reveals subgenome evolution and function divergence in polyploid bananas.</title>
        <authorList>
            <person name="Yao X."/>
        </authorList>
    </citation>
    <scope>NUCLEOTIDE SEQUENCE [LARGE SCALE GENOMIC DNA]</scope>
    <source>
        <strain evidence="3">cv. DH-PKW</strain>
        <tissue evidence="2">Leaves</tissue>
    </source>
</reference>
<evidence type="ECO:0000313" key="3">
    <source>
        <dbReference type="Proteomes" id="UP000317650"/>
    </source>
</evidence>
<dbReference type="EMBL" id="PYDT01000008">
    <property type="protein sequence ID" value="THU53593.1"/>
    <property type="molecule type" value="Genomic_DNA"/>
</dbReference>
<dbReference type="Proteomes" id="UP000317650">
    <property type="component" value="Chromosome 10"/>
</dbReference>
<sequence>MPELIELGDGVRIGRLEGVRVDRGVLAPGGFGVALGGDPLEVLPRSRLHPRRLFRRQMIVAAIRPRHRSLSLSPLSGVDRCRWRLLEYDGFDTNNTFAPSSIANSDQRVGAQLSRDPENLPSE</sequence>
<organism evidence="2 3">
    <name type="scientific">Musa balbisiana</name>
    <name type="common">Banana</name>
    <dbReference type="NCBI Taxonomy" id="52838"/>
    <lineage>
        <taxon>Eukaryota</taxon>
        <taxon>Viridiplantae</taxon>
        <taxon>Streptophyta</taxon>
        <taxon>Embryophyta</taxon>
        <taxon>Tracheophyta</taxon>
        <taxon>Spermatophyta</taxon>
        <taxon>Magnoliopsida</taxon>
        <taxon>Liliopsida</taxon>
        <taxon>Zingiberales</taxon>
        <taxon>Musaceae</taxon>
        <taxon>Musa</taxon>
    </lineage>
</organism>
<keyword evidence="3" id="KW-1185">Reference proteome</keyword>
<dbReference type="AlphaFoldDB" id="A0A4S8IXJ9"/>
<protein>
    <submittedName>
        <fullName evidence="2">Uncharacterized protein</fullName>
    </submittedName>
</protein>
<gene>
    <name evidence="2" type="ORF">C4D60_Mb10t16060</name>
</gene>
<evidence type="ECO:0000256" key="1">
    <source>
        <dbReference type="SAM" id="MobiDB-lite"/>
    </source>
</evidence>
<accession>A0A4S8IXJ9</accession>
<comment type="caution">
    <text evidence="2">The sequence shown here is derived from an EMBL/GenBank/DDBJ whole genome shotgun (WGS) entry which is preliminary data.</text>
</comment>
<proteinExistence type="predicted"/>
<name>A0A4S8IXJ9_MUSBA</name>
<evidence type="ECO:0000313" key="2">
    <source>
        <dbReference type="EMBL" id="THU53593.1"/>
    </source>
</evidence>
<feature type="compositionally biased region" description="Polar residues" evidence="1">
    <location>
        <begin position="97"/>
        <end position="107"/>
    </location>
</feature>
<feature type="region of interest" description="Disordered" evidence="1">
    <location>
        <begin position="97"/>
        <end position="123"/>
    </location>
</feature>